<evidence type="ECO:0000256" key="5">
    <source>
        <dbReference type="ARBA" id="ARBA00022777"/>
    </source>
</evidence>
<dbReference type="PROSITE" id="PS50109">
    <property type="entry name" value="HIS_KIN"/>
    <property type="match status" value="1"/>
</dbReference>
<dbReference type="PANTHER" id="PTHR43304:SF1">
    <property type="entry name" value="PAC DOMAIN-CONTAINING PROTEIN"/>
    <property type="match status" value="1"/>
</dbReference>
<dbReference type="PANTHER" id="PTHR43304">
    <property type="entry name" value="PHYTOCHROME-LIKE PROTEIN CPH1"/>
    <property type="match status" value="1"/>
</dbReference>
<dbReference type="Gene3D" id="2.10.70.100">
    <property type="match status" value="1"/>
</dbReference>
<dbReference type="NCBIfam" id="TIGR00229">
    <property type="entry name" value="sensory_box"/>
    <property type="match status" value="1"/>
</dbReference>
<dbReference type="Pfam" id="PF02518">
    <property type="entry name" value="HATPase_c"/>
    <property type="match status" value="1"/>
</dbReference>
<dbReference type="EC" id="2.7.13.3" evidence="2"/>
<dbReference type="Pfam" id="PF08448">
    <property type="entry name" value="PAS_4"/>
    <property type="match status" value="2"/>
</dbReference>
<evidence type="ECO:0000256" key="3">
    <source>
        <dbReference type="ARBA" id="ARBA00022553"/>
    </source>
</evidence>
<evidence type="ECO:0000256" key="6">
    <source>
        <dbReference type="SAM" id="Coils"/>
    </source>
</evidence>
<dbReference type="Gene3D" id="3.30.450.20">
    <property type="entry name" value="PAS domain"/>
    <property type="match status" value="5"/>
</dbReference>
<evidence type="ECO:0000259" key="9">
    <source>
        <dbReference type="PROSITE" id="PS50113"/>
    </source>
</evidence>
<gene>
    <name evidence="10" type="ORF">ACFSQ3_10905</name>
</gene>
<reference evidence="11" key="1">
    <citation type="journal article" date="2019" name="Int. J. Syst. Evol. Microbiol.">
        <title>The Global Catalogue of Microorganisms (GCM) 10K type strain sequencing project: providing services to taxonomists for standard genome sequencing and annotation.</title>
        <authorList>
            <consortium name="The Broad Institute Genomics Platform"/>
            <consortium name="The Broad Institute Genome Sequencing Center for Infectious Disease"/>
            <person name="Wu L."/>
            <person name="Ma J."/>
        </authorList>
    </citation>
    <scope>NUCLEOTIDE SEQUENCE [LARGE SCALE GENOMIC DNA]</scope>
    <source>
        <strain evidence="11">KCTC 42248</strain>
    </source>
</reference>
<feature type="coiled-coil region" evidence="6">
    <location>
        <begin position="433"/>
        <end position="499"/>
    </location>
</feature>
<keyword evidence="5" id="KW-0418">Kinase</keyword>
<dbReference type="SUPFAM" id="SSF47384">
    <property type="entry name" value="Homodimeric domain of signal transducing histidine kinase"/>
    <property type="match status" value="1"/>
</dbReference>
<evidence type="ECO:0000259" key="8">
    <source>
        <dbReference type="PROSITE" id="PS50112"/>
    </source>
</evidence>
<comment type="caution">
    <text evidence="10">The sequence shown here is derived from an EMBL/GenBank/DDBJ whole genome shotgun (WGS) entry which is preliminary data.</text>
</comment>
<dbReference type="InterPro" id="IPR004358">
    <property type="entry name" value="Sig_transdc_His_kin-like_C"/>
</dbReference>
<dbReference type="Proteomes" id="UP001597393">
    <property type="component" value="Unassembled WGS sequence"/>
</dbReference>
<dbReference type="CDD" id="cd00082">
    <property type="entry name" value="HisKA"/>
    <property type="match status" value="1"/>
</dbReference>
<accession>A0ABW5NK26</accession>
<dbReference type="SUPFAM" id="SSF55785">
    <property type="entry name" value="PYP-like sensor domain (PAS domain)"/>
    <property type="match status" value="5"/>
</dbReference>
<organism evidence="10 11">
    <name type="scientific">Sphingobacterium corticis</name>
    <dbReference type="NCBI Taxonomy" id="1812823"/>
    <lineage>
        <taxon>Bacteria</taxon>
        <taxon>Pseudomonadati</taxon>
        <taxon>Bacteroidota</taxon>
        <taxon>Sphingobacteriia</taxon>
        <taxon>Sphingobacteriales</taxon>
        <taxon>Sphingobacteriaceae</taxon>
        <taxon>Sphingobacterium</taxon>
    </lineage>
</organism>
<keyword evidence="10" id="KW-0067">ATP-binding</keyword>
<sequence>MNITLTSLLDAFIHLPHAVAVYDSKDLNIAFVNTEMLQIWNRSDNLIDRNFGDVFPEHVEQGFDGLLRNVWITGETFNAQETRAEIVIDGVRTARYFDFQYLALKNESGNTYAILHTAKEVSDRMLAWKTVQEREASEAAINEELMASNEELISTTEELGATLEKLEFSYGRLEVSENQLKQIIQTAPIGLGVIHAKTKNIQSANDHFLKLLEIDQRGVGRPFPTVLSEDKVALFNRLIDQVSQTKEPIFRPEIRTTLKGFSKDYYHNVTYHPIFAYDGEVDCVLIVASDITEQRKSIVEVEDALNQLRLAKISAGLGTFDLDVENDRLVWDERCKELFGVPIQNDVSYGSDFVNGLHSEDKKRVLEQIDRSFNQNLSGGNFDVSYRTLGASDGVVRHVHAIGKVYFSEYGKPVRFVGTVRDMSNEVKMLEDLTQRDLELQQLNEELATTNEELMSINEEYQVTNEMLLTAQITSQQLNESLKRAYDQLLESEDRLNLAIQSAYIGTWKLDVEESKVYWDDRTRELYGFTDDEVVAYKDVLKYMHEADRPSVELAIDKAISPEFREDYDVTFRTIDRAGNLFRWIHAKGKSYFDEQGNPTFFSGIVLDITDAMLQKERTDAFHNLVSQKERKLQLIVDSAKVGTYTFNYLTKEIQFNDHSQNLFGFTSAKKKHEPDVIENTVATYLPLLKKGMASATAEGLLYDEVFQILDKPSGESKWLRFMGSSAGEADPNMFYGVIIDVTAQKIDEKRKTDFLGIASHELRSPLTALTGYLQILEYKWPTMQPDRIAAIVRSAEHQTTRMRALIDGFLDISHVEEGELHLNNDLIDLQDVVHDVYETFIDTVKDHVFQLRTLEHMPLVRGDRGKIEQVIVNFVNNAIKYTPSNTKITLILELAEQDVIVRVEDEGPGISEDNQTRLFDKFYRIHSANSPLISGFGIGLYISKEIVRMHGGEIGVTSVQGQGATFWFSLPIYSVD</sequence>
<dbReference type="InterPro" id="IPR003594">
    <property type="entry name" value="HATPase_dom"/>
</dbReference>
<dbReference type="InterPro" id="IPR000014">
    <property type="entry name" value="PAS"/>
</dbReference>
<dbReference type="EMBL" id="JBHUMA010000006">
    <property type="protein sequence ID" value="MFD2599461.1"/>
    <property type="molecule type" value="Genomic_DNA"/>
</dbReference>
<dbReference type="Pfam" id="PF00512">
    <property type="entry name" value="HisKA"/>
    <property type="match status" value="1"/>
</dbReference>
<evidence type="ECO:0000313" key="11">
    <source>
        <dbReference type="Proteomes" id="UP001597393"/>
    </source>
</evidence>
<keyword evidence="10" id="KW-0547">Nucleotide-binding</keyword>
<dbReference type="PROSITE" id="PS50113">
    <property type="entry name" value="PAC"/>
    <property type="match status" value="2"/>
</dbReference>
<dbReference type="InterPro" id="IPR035965">
    <property type="entry name" value="PAS-like_dom_sf"/>
</dbReference>
<dbReference type="InterPro" id="IPR013655">
    <property type="entry name" value="PAS_fold_3"/>
</dbReference>
<comment type="catalytic activity">
    <reaction evidence="1">
        <text>ATP + protein L-histidine = ADP + protein N-phospho-L-histidine.</text>
        <dbReference type="EC" id="2.7.13.3"/>
    </reaction>
</comment>
<dbReference type="SMART" id="SM00086">
    <property type="entry name" value="PAC"/>
    <property type="match status" value="3"/>
</dbReference>
<keyword evidence="4" id="KW-0808">Transferase</keyword>
<dbReference type="SMART" id="SM00387">
    <property type="entry name" value="HATPase_c"/>
    <property type="match status" value="1"/>
</dbReference>
<evidence type="ECO:0000313" key="10">
    <source>
        <dbReference type="EMBL" id="MFD2599461.1"/>
    </source>
</evidence>
<dbReference type="PROSITE" id="PS50112">
    <property type="entry name" value="PAS"/>
    <property type="match status" value="1"/>
</dbReference>
<evidence type="ECO:0000256" key="2">
    <source>
        <dbReference type="ARBA" id="ARBA00012438"/>
    </source>
</evidence>
<dbReference type="Gene3D" id="3.30.565.10">
    <property type="entry name" value="Histidine kinase-like ATPase, C-terminal domain"/>
    <property type="match status" value="1"/>
</dbReference>
<dbReference type="PRINTS" id="PR00344">
    <property type="entry name" value="BCTRLSENSOR"/>
</dbReference>
<feature type="domain" description="Histidine kinase" evidence="7">
    <location>
        <begin position="758"/>
        <end position="975"/>
    </location>
</feature>
<dbReference type="SMART" id="SM00091">
    <property type="entry name" value="PAS"/>
    <property type="match status" value="5"/>
</dbReference>
<dbReference type="InterPro" id="IPR001610">
    <property type="entry name" value="PAC"/>
</dbReference>
<dbReference type="GO" id="GO:0005524">
    <property type="term" value="F:ATP binding"/>
    <property type="evidence" value="ECO:0007669"/>
    <property type="project" value="UniProtKB-KW"/>
</dbReference>
<feature type="domain" description="PAC" evidence="9">
    <location>
        <begin position="568"/>
        <end position="621"/>
    </location>
</feature>
<dbReference type="InterPro" id="IPR052162">
    <property type="entry name" value="Sensor_kinase/Photoreceptor"/>
</dbReference>
<dbReference type="InterPro" id="IPR036890">
    <property type="entry name" value="HATPase_C_sf"/>
</dbReference>
<keyword evidence="6" id="KW-0175">Coiled coil</keyword>
<dbReference type="CDD" id="cd00130">
    <property type="entry name" value="PAS"/>
    <property type="match status" value="1"/>
</dbReference>
<dbReference type="Gene3D" id="1.10.287.130">
    <property type="match status" value="1"/>
</dbReference>
<evidence type="ECO:0000259" key="7">
    <source>
        <dbReference type="PROSITE" id="PS50109"/>
    </source>
</evidence>
<dbReference type="SMART" id="SM00388">
    <property type="entry name" value="HisKA"/>
    <property type="match status" value="1"/>
</dbReference>
<evidence type="ECO:0000256" key="1">
    <source>
        <dbReference type="ARBA" id="ARBA00000085"/>
    </source>
</evidence>
<feature type="domain" description="PAS" evidence="8">
    <location>
        <begin position="492"/>
        <end position="563"/>
    </location>
</feature>
<dbReference type="InterPro" id="IPR003661">
    <property type="entry name" value="HisK_dim/P_dom"/>
</dbReference>
<dbReference type="InterPro" id="IPR013656">
    <property type="entry name" value="PAS_4"/>
</dbReference>
<protein>
    <recommendedName>
        <fullName evidence="2">histidine kinase</fullName>
        <ecNumber evidence="2">2.7.13.3</ecNumber>
    </recommendedName>
</protein>
<dbReference type="RefSeq" id="WP_380869587.1">
    <property type="nucleotide sequence ID" value="NZ_JBHUMA010000006.1"/>
</dbReference>
<feature type="domain" description="PAC" evidence="9">
    <location>
        <begin position="382"/>
        <end position="435"/>
    </location>
</feature>
<evidence type="ECO:0000256" key="4">
    <source>
        <dbReference type="ARBA" id="ARBA00022679"/>
    </source>
</evidence>
<dbReference type="InterPro" id="IPR000700">
    <property type="entry name" value="PAS-assoc_C"/>
</dbReference>
<dbReference type="SUPFAM" id="SSF55874">
    <property type="entry name" value="ATPase domain of HSP90 chaperone/DNA topoisomerase II/histidine kinase"/>
    <property type="match status" value="1"/>
</dbReference>
<dbReference type="InterPro" id="IPR036097">
    <property type="entry name" value="HisK_dim/P_sf"/>
</dbReference>
<keyword evidence="3" id="KW-0597">Phosphoprotein</keyword>
<keyword evidence="11" id="KW-1185">Reference proteome</keyword>
<dbReference type="CDD" id="cd00075">
    <property type="entry name" value="HATPase"/>
    <property type="match status" value="1"/>
</dbReference>
<name>A0ABW5NK26_9SPHI</name>
<dbReference type="InterPro" id="IPR005467">
    <property type="entry name" value="His_kinase_dom"/>
</dbReference>
<proteinExistence type="predicted"/>
<dbReference type="Pfam" id="PF08447">
    <property type="entry name" value="PAS_3"/>
    <property type="match status" value="2"/>
</dbReference>